<keyword evidence="3" id="KW-1185">Reference proteome</keyword>
<evidence type="ECO:0000256" key="1">
    <source>
        <dbReference type="SAM" id="Phobius"/>
    </source>
</evidence>
<evidence type="ECO:0000313" key="3">
    <source>
        <dbReference type="Proteomes" id="UP000288212"/>
    </source>
</evidence>
<reference evidence="2 3" key="1">
    <citation type="journal article" date="2011" name="Front. Microbiol.">
        <title>Genomic signatures of strain selection and enhancement in Bacillus atrophaeus var. globigii, a historical biowarfare simulant.</title>
        <authorList>
            <person name="Gibbons H.S."/>
            <person name="Broomall S.M."/>
            <person name="McNew L.A."/>
            <person name="Daligault H."/>
            <person name="Chapman C."/>
            <person name="Bruce D."/>
            <person name="Karavis M."/>
            <person name="Krepps M."/>
            <person name="McGregor P.A."/>
            <person name="Hong C."/>
            <person name="Park K.H."/>
            <person name="Akmal A."/>
            <person name="Feldman A."/>
            <person name="Lin J.S."/>
            <person name="Chang W.E."/>
            <person name="Higgs B.W."/>
            <person name="Demirev P."/>
            <person name="Lindquist J."/>
            <person name="Liem A."/>
            <person name="Fochler E."/>
            <person name="Read T.D."/>
            <person name="Tapia R."/>
            <person name="Johnson S."/>
            <person name="Bishop-Lilly K.A."/>
            <person name="Detter C."/>
            <person name="Han C."/>
            <person name="Sozhamannan S."/>
            <person name="Rosenzweig C.N."/>
            <person name="Skowronski E.W."/>
        </authorList>
    </citation>
    <scope>NUCLEOTIDE SEQUENCE [LARGE SCALE GENOMIC DNA]</scope>
    <source>
        <strain evidence="2 3">AK5</strain>
    </source>
</reference>
<accession>A0A432VPJ7</accession>
<dbReference type="RefSeq" id="WP_126794570.1">
    <property type="nucleotide sequence ID" value="NZ_PIPI01000012.1"/>
</dbReference>
<keyword evidence="1" id="KW-0472">Membrane</keyword>
<dbReference type="AlphaFoldDB" id="A0A432VPJ7"/>
<organism evidence="2 3">
    <name type="scientific">Aliidiomarina haloalkalitolerans</name>
    <dbReference type="NCBI Taxonomy" id="859059"/>
    <lineage>
        <taxon>Bacteria</taxon>
        <taxon>Pseudomonadati</taxon>
        <taxon>Pseudomonadota</taxon>
        <taxon>Gammaproteobacteria</taxon>
        <taxon>Alteromonadales</taxon>
        <taxon>Idiomarinaceae</taxon>
        <taxon>Aliidiomarina</taxon>
    </lineage>
</organism>
<gene>
    <name evidence="2" type="ORF">CWE06_11910</name>
</gene>
<name>A0A432VPJ7_9GAMM</name>
<sequence>MKELKPKSRRQVQGAGGFNTVIALIVVGMLMVILSHRFLPIVERVEQESLEQVAMQLQQLANQANLAWQARSHRDSNRLVLSERRGLVRTNQGASEEAQTGKQETWFLVIDRDTGYPVSAGTVTSPSDHARIENQVFKSNETARTMQVEDCKKLLLATLRFSNEAAVSTNFAERENSRFFVTVKENGTTKICVFYQTSTIQSLLEPPEGDDYREVGNNFAYDPVTGTVDVNLNRSLTTTGL</sequence>
<proteinExistence type="predicted"/>
<dbReference type="OrthoDB" id="5815618at2"/>
<dbReference type="EMBL" id="PIPI01000012">
    <property type="protein sequence ID" value="RUO18073.1"/>
    <property type="molecule type" value="Genomic_DNA"/>
</dbReference>
<keyword evidence="1" id="KW-0812">Transmembrane</keyword>
<keyword evidence="1" id="KW-1133">Transmembrane helix</keyword>
<evidence type="ECO:0000313" key="2">
    <source>
        <dbReference type="EMBL" id="RUO18073.1"/>
    </source>
</evidence>
<feature type="transmembrane region" description="Helical" evidence="1">
    <location>
        <begin position="12"/>
        <end position="34"/>
    </location>
</feature>
<protein>
    <submittedName>
        <fullName evidence="2">Uncharacterized protein</fullName>
    </submittedName>
</protein>
<dbReference type="Proteomes" id="UP000288212">
    <property type="component" value="Unassembled WGS sequence"/>
</dbReference>
<comment type="caution">
    <text evidence="2">The sequence shown here is derived from an EMBL/GenBank/DDBJ whole genome shotgun (WGS) entry which is preliminary data.</text>
</comment>